<dbReference type="AlphaFoldDB" id="A0A084JSB2"/>
<dbReference type="Proteomes" id="UP000028525">
    <property type="component" value="Unassembled WGS sequence"/>
</dbReference>
<dbReference type="RefSeq" id="WP_038277275.1">
    <property type="nucleotide sequence ID" value="NZ_JPME01000002.1"/>
</dbReference>
<dbReference type="GO" id="GO:0005975">
    <property type="term" value="P:carbohydrate metabolic process"/>
    <property type="evidence" value="ECO:0007669"/>
    <property type="project" value="InterPro"/>
</dbReference>
<dbReference type="EMBL" id="JPME01000002">
    <property type="protein sequence ID" value="KEZ91846.1"/>
    <property type="molecule type" value="Genomic_DNA"/>
</dbReference>
<dbReference type="PANTHER" id="PTHR11122">
    <property type="entry name" value="APOSPORY-ASSOCIATED PROTEIN C-RELATED"/>
    <property type="match status" value="1"/>
</dbReference>
<dbReference type="Gene3D" id="2.70.98.10">
    <property type="match status" value="1"/>
</dbReference>
<dbReference type="InterPro" id="IPR011013">
    <property type="entry name" value="Gal_mutarotase_sf_dom"/>
</dbReference>
<keyword evidence="2" id="KW-1185">Reference proteome</keyword>
<dbReference type="STRING" id="29354.IO98_01325"/>
<dbReference type="Pfam" id="PF01263">
    <property type="entry name" value="Aldose_epim"/>
    <property type="match status" value="1"/>
</dbReference>
<dbReference type="InterPro" id="IPR014718">
    <property type="entry name" value="GH-type_carb-bd"/>
</dbReference>
<dbReference type="GO" id="GO:0030246">
    <property type="term" value="F:carbohydrate binding"/>
    <property type="evidence" value="ECO:0007669"/>
    <property type="project" value="InterPro"/>
</dbReference>
<dbReference type="OrthoDB" id="9795355at2"/>
<sequence length="293" mass="33636">MLVTLKDSKATAVIDSIGAQLISFKDSDDSEYIWQRDPQFWNKCSPLLFPIVGNCRNDQTILEGQTWKIPKHGFCREMDFYVSEQTNTSVTFEIRDTEDTKKIYPYSFRLSLAYTLTDGTIFMEYRVTNTDDRTIHYCLGAHPGFNCPMEDNAVFEDYDLVFEKAETISSMVYDSEHLEFNPDNRIEQLKRSRTLSLNREIFKDDAIYFDDLQSRKVSIVNRNTGRGVEVSFPGFETVAFWTPYPAKAPFVCVEPWNGSAIYATEDDEFTHKNHVQTLSPGTAKSYGLSIGVL</sequence>
<reference evidence="1 2" key="1">
    <citation type="submission" date="2014-07" db="EMBL/GenBank/DDBJ databases">
        <title>Draft genome of Clostridium celerecrescens 152B isolated from sediments associated with methane hydrate from Krishna Godavari basin.</title>
        <authorList>
            <person name="Honkalas V.S."/>
            <person name="Dabir A.P."/>
            <person name="Arora P."/>
            <person name="Dhakephalkar P.K."/>
        </authorList>
    </citation>
    <scope>NUCLEOTIDE SEQUENCE [LARGE SCALE GENOMIC DNA]</scope>
    <source>
        <strain evidence="1 2">152B</strain>
    </source>
</reference>
<dbReference type="CDD" id="cd09024">
    <property type="entry name" value="Aldose_epim_lacX"/>
    <property type="match status" value="1"/>
</dbReference>
<dbReference type="PANTHER" id="PTHR11122:SF13">
    <property type="entry name" value="GLUCOSE-6-PHOSPHATE 1-EPIMERASE"/>
    <property type="match status" value="1"/>
</dbReference>
<accession>A0A084JSB2</accession>
<comment type="caution">
    <text evidence="1">The sequence shown here is derived from an EMBL/GenBank/DDBJ whole genome shotgun (WGS) entry which is preliminary data.</text>
</comment>
<evidence type="ECO:0000313" key="2">
    <source>
        <dbReference type="Proteomes" id="UP000028525"/>
    </source>
</evidence>
<dbReference type="InterPro" id="IPR037481">
    <property type="entry name" value="LacX"/>
</dbReference>
<name>A0A084JSB2_9FIRM</name>
<organism evidence="1 2">
    <name type="scientific">Lacrimispora celerecrescens</name>
    <dbReference type="NCBI Taxonomy" id="29354"/>
    <lineage>
        <taxon>Bacteria</taxon>
        <taxon>Bacillati</taxon>
        <taxon>Bacillota</taxon>
        <taxon>Clostridia</taxon>
        <taxon>Lachnospirales</taxon>
        <taxon>Lachnospiraceae</taxon>
        <taxon>Lacrimispora</taxon>
    </lineage>
</organism>
<dbReference type="InterPro" id="IPR008183">
    <property type="entry name" value="Aldose_1/G6P_1-epimerase"/>
</dbReference>
<gene>
    <name evidence="1" type="ORF">IO98_01325</name>
</gene>
<protein>
    <submittedName>
        <fullName evidence="1">Aldose epimerase</fullName>
    </submittedName>
</protein>
<proteinExistence type="predicted"/>
<dbReference type="SUPFAM" id="SSF74650">
    <property type="entry name" value="Galactose mutarotase-like"/>
    <property type="match status" value="1"/>
</dbReference>
<evidence type="ECO:0000313" key="1">
    <source>
        <dbReference type="EMBL" id="KEZ91846.1"/>
    </source>
</evidence>
<dbReference type="GO" id="GO:0016853">
    <property type="term" value="F:isomerase activity"/>
    <property type="evidence" value="ECO:0007669"/>
    <property type="project" value="InterPro"/>
</dbReference>